<dbReference type="AlphaFoldDB" id="A0AAV9MV08"/>
<evidence type="ECO:0000313" key="2">
    <source>
        <dbReference type="Proteomes" id="UP001358417"/>
    </source>
</evidence>
<accession>A0AAV9MV08</accession>
<dbReference type="PANTHER" id="PTHR35394">
    <property type="entry name" value="DUF3176 DOMAIN-CONTAINING PROTEIN"/>
    <property type="match status" value="1"/>
</dbReference>
<protein>
    <submittedName>
        <fullName evidence="1">Uncharacterized protein</fullName>
    </submittedName>
</protein>
<dbReference type="PANTHER" id="PTHR35394:SF5">
    <property type="entry name" value="DUF3176 DOMAIN-CONTAINING PROTEIN"/>
    <property type="match status" value="1"/>
</dbReference>
<name>A0AAV9MV08_9EURO</name>
<comment type="caution">
    <text evidence="1">The sequence shown here is derived from an EMBL/GenBank/DDBJ whole genome shotgun (WGS) entry which is preliminary data.</text>
</comment>
<reference evidence="1 2" key="1">
    <citation type="submission" date="2023-08" db="EMBL/GenBank/DDBJ databases">
        <title>Black Yeasts Isolated from many extreme environments.</title>
        <authorList>
            <person name="Coleine C."/>
            <person name="Stajich J.E."/>
            <person name="Selbmann L."/>
        </authorList>
    </citation>
    <scope>NUCLEOTIDE SEQUENCE [LARGE SCALE GENOMIC DNA]</scope>
    <source>
        <strain evidence="1 2">CCFEE 5792</strain>
    </source>
</reference>
<keyword evidence="2" id="KW-1185">Reference proteome</keyword>
<organism evidence="1 2">
    <name type="scientific">Exophiala bonariae</name>
    <dbReference type="NCBI Taxonomy" id="1690606"/>
    <lineage>
        <taxon>Eukaryota</taxon>
        <taxon>Fungi</taxon>
        <taxon>Dikarya</taxon>
        <taxon>Ascomycota</taxon>
        <taxon>Pezizomycotina</taxon>
        <taxon>Eurotiomycetes</taxon>
        <taxon>Chaetothyriomycetidae</taxon>
        <taxon>Chaetothyriales</taxon>
        <taxon>Herpotrichiellaceae</taxon>
        <taxon>Exophiala</taxon>
    </lineage>
</organism>
<sequence>MFIKTRRHLLKKGPNFMIALLGLITLGAFAIDPMIQQILDTPQREIALNNVTASMMSNRGYTSLAVDDRNTFDDENNARANGTRLLALETSFLNQLTSTTYLPRFDCTFPRTHCEFNDITMLGLCSNFSDVTDITTHECEQHASGVRDPAHFLTCNFTVQGVITYRNLTLNFGAGDLGTDVGYVYDNFRSILENLELLDDPPVVHQPVNVARLFTIKVVGTVNGNDFLDDTSLGIPETRVTMTNWYWCQQNYSKVVFDGRSGSISEASGFKTAPLLFAPRSGILPNEYIFASNEELASFYDGSSLQEVQGSYSTNFFRVNMHSLFGLLDTKWPQYLDPSIRATLHPQVSVGSNYVNNGDYVLDAIGMASFMVNADISQLVQNIATAVTNQVQLSAYNSNNNTTQGTVYAIVPYYHVRWGWRVLPLLEAVAAAVLLCVTIWLNRLPLLKSSNVGLLAHGPEDAVSYRVAGLETANKWVTFGDQTTVMLLEDEKGWTRLTPS</sequence>
<evidence type="ECO:0000313" key="1">
    <source>
        <dbReference type="EMBL" id="KAK5045437.1"/>
    </source>
</evidence>
<dbReference type="EMBL" id="JAVRRD010000037">
    <property type="protein sequence ID" value="KAK5045437.1"/>
    <property type="molecule type" value="Genomic_DNA"/>
</dbReference>
<dbReference type="GeneID" id="89977460"/>
<proteinExistence type="predicted"/>
<dbReference type="Proteomes" id="UP001358417">
    <property type="component" value="Unassembled WGS sequence"/>
</dbReference>
<dbReference type="RefSeq" id="XP_064701066.1">
    <property type="nucleotide sequence ID" value="XM_064852841.1"/>
</dbReference>
<gene>
    <name evidence="1" type="ORF">LTR84_009301</name>
</gene>